<dbReference type="EMBL" id="CAJNAU010000289">
    <property type="protein sequence ID" value="CAE6871796.1"/>
    <property type="molecule type" value="Genomic_DNA"/>
</dbReference>
<evidence type="ECO:0000313" key="2">
    <source>
        <dbReference type="Proteomes" id="UP000674425"/>
    </source>
</evidence>
<evidence type="ECO:0000313" key="1">
    <source>
        <dbReference type="EMBL" id="CAE6871796.1"/>
    </source>
</evidence>
<organism evidence="1 2">
    <name type="scientific">Paraburkholderia aspalathi</name>
    <dbReference type="NCBI Taxonomy" id="1324617"/>
    <lineage>
        <taxon>Bacteria</taxon>
        <taxon>Pseudomonadati</taxon>
        <taxon>Pseudomonadota</taxon>
        <taxon>Betaproteobacteria</taxon>
        <taxon>Burkholderiales</taxon>
        <taxon>Burkholderiaceae</taxon>
        <taxon>Paraburkholderia</taxon>
    </lineage>
</organism>
<protein>
    <submittedName>
        <fullName evidence="1">Uncharacterized protein</fullName>
    </submittedName>
</protein>
<accession>A0ABM8T9G4</accession>
<sequence>MAERNLLLGGGEKLASVSEIKRGSGPKKRPYQIADTRVMIGDSIRKVEESILLRPGLI</sequence>
<name>A0ABM8T9G4_9BURK</name>
<keyword evidence="2" id="KW-1185">Reference proteome</keyword>
<proteinExistence type="predicted"/>
<comment type="caution">
    <text evidence="1">The sequence shown here is derived from an EMBL/GenBank/DDBJ whole genome shotgun (WGS) entry which is preliminary data.</text>
</comment>
<reference evidence="1 2" key="1">
    <citation type="submission" date="2021-02" db="EMBL/GenBank/DDBJ databases">
        <authorList>
            <person name="Vanwijnsberghe S."/>
        </authorList>
    </citation>
    <scope>NUCLEOTIDE SEQUENCE [LARGE SCALE GENOMIC DNA]</scope>
    <source>
        <strain evidence="1 2">R-69658</strain>
    </source>
</reference>
<gene>
    <name evidence="1" type="ORF">R69658_08196</name>
</gene>
<dbReference type="Proteomes" id="UP000674425">
    <property type="component" value="Unassembled WGS sequence"/>
</dbReference>